<proteinExistence type="predicted"/>
<keyword evidence="1" id="KW-0812">Transmembrane</keyword>
<dbReference type="InterPro" id="IPR003805">
    <property type="entry name" value="CobS"/>
</dbReference>
<keyword evidence="3" id="KW-1185">Reference proteome</keyword>
<feature type="transmembrane region" description="Helical" evidence="1">
    <location>
        <begin position="15"/>
        <end position="33"/>
    </location>
</feature>
<comment type="caution">
    <text evidence="2">The sequence shown here is derived from an EMBL/GenBank/DDBJ whole genome shotgun (WGS) entry which is preliminary data.</text>
</comment>
<protein>
    <recommendedName>
        <fullName evidence="4">Adenosylcobinamide-GDP ribazoletransferase</fullName>
    </recommendedName>
</protein>
<evidence type="ECO:0000313" key="2">
    <source>
        <dbReference type="EMBL" id="GAA3821535.1"/>
    </source>
</evidence>
<feature type="transmembrane region" description="Helical" evidence="1">
    <location>
        <begin position="45"/>
        <end position="68"/>
    </location>
</feature>
<dbReference type="Proteomes" id="UP001500888">
    <property type="component" value="Unassembled WGS sequence"/>
</dbReference>
<name>A0ABP7ILI8_9ACTN</name>
<keyword evidence="1" id="KW-1133">Transmembrane helix</keyword>
<dbReference type="Pfam" id="PF02654">
    <property type="entry name" value="CobS"/>
    <property type="match status" value="1"/>
</dbReference>
<gene>
    <name evidence="2" type="ORF">GCM10022226_47330</name>
</gene>
<accession>A0ABP7ILI8</accession>
<evidence type="ECO:0000256" key="1">
    <source>
        <dbReference type="SAM" id="Phobius"/>
    </source>
</evidence>
<organism evidence="2 3">
    <name type="scientific">Sphaerisporangium flaviroseum</name>
    <dbReference type="NCBI Taxonomy" id="509199"/>
    <lineage>
        <taxon>Bacteria</taxon>
        <taxon>Bacillati</taxon>
        <taxon>Actinomycetota</taxon>
        <taxon>Actinomycetes</taxon>
        <taxon>Streptosporangiales</taxon>
        <taxon>Streptosporangiaceae</taxon>
        <taxon>Sphaerisporangium</taxon>
    </lineage>
</organism>
<sequence>MTALVLAGGSRLSPLIWGFPVAVLAGLLAAWALRRRAVRRLGGITGDVLGALVEIATAAALVTCAVAVG</sequence>
<keyword evidence="1" id="KW-0472">Membrane</keyword>
<evidence type="ECO:0000313" key="3">
    <source>
        <dbReference type="Proteomes" id="UP001500888"/>
    </source>
</evidence>
<dbReference type="EMBL" id="BAAAZR010000015">
    <property type="protein sequence ID" value="GAA3821535.1"/>
    <property type="molecule type" value="Genomic_DNA"/>
</dbReference>
<evidence type="ECO:0008006" key="4">
    <source>
        <dbReference type="Google" id="ProtNLM"/>
    </source>
</evidence>
<reference evidence="3" key="1">
    <citation type="journal article" date="2019" name="Int. J. Syst. Evol. Microbiol.">
        <title>The Global Catalogue of Microorganisms (GCM) 10K type strain sequencing project: providing services to taxonomists for standard genome sequencing and annotation.</title>
        <authorList>
            <consortium name="The Broad Institute Genomics Platform"/>
            <consortium name="The Broad Institute Genome Sequencing Center for Infectious Disease"/>
            <person name="Wu L."/>
            <person name="Ma J."/>
        </authorList>
    </citation>
    <scope>NUCLEOTIDE SEQUENCE [LARGE SCALE GENOMIC DNA]</scope>
    <source>
        <strain evidence="3">JCM 16908</strain>
    </source>
</reference>